<proteinExistence type="predicted"/>
<comment type="caution">
    <text evidence="1">The sequence shown here is derived from an EMBL/GenBank/DDBJ whole genome shotgun (WGS) entry which is preliminary data.</text>
</comment>
<gene>
    <name evidence="1" type="ORF">LCGC14_2665810</name>
</gene>
<protein>
    <recommendedName>
        <fullName evidence="2">BppU N-terminal domain-containing protein</fullName>
    </recommendedName>
</protein>
<name>A0A0F9C0P9_9ZZZZ</name>
<organism evidence="1">
    <name type="scientific">marine sediment metagenome</name>
    <dbReference type="NCBI Taxonomy" id="412755"/>
    <lineage>
        <taxon>unclassified sequences</taxon>
        <taxon>metagenomes</taxon>
        <taxon>ecological metagenomes</taxon>
    </lineage>
</organism>
<reference evidence="1" key="1">
    <citation type="journal article" date="2015" name="Nature">
        <title>Complex archaea that bridge the gap between prokaryotes and eukaryotes.</title>
        <authorList>
            <person name="Spang A."/>
            <person name="Saw J.H."/>
            <person name="Jorgensen S.L."/>
            <person name="Zaremba-Niedzwiedzka K."/>
            <person name="Martijn J."/>
            <person name="Lind A.E."/>
            <person name="van Eijk R."/>
            <person name="Schleper C."/>
            <person name="Guy L."/>
            <person name="Ettema T.J."/>
        </authorList>
    </citation>
    <scope>NUCLEOTIDE SEQUENCE</scope>
</reference>
<accession>A0A0F9C0P9</accession>
<evidence type="ECO:0008006" key="2">
    <source>
        <dbReference type="Google" id="ProtNLM"/>
    </source>
</evidence>
<dbReference type="EMBL" id="LAZR01046610">
    <property type="protein sequence ID" value="KKK96134.1"/>
    <property type="molecule type" value="Genomic_DNA"/>
</dbReference>
<evidence type="ECO:0000313" key="1">
    <source>
        <dbReference type="EMBL" id="KKK96134.1"/>
    </source>
</evidence>
<dbReference type="AlphaFoldDB" id="A0A0F9C0P9"/>
<sequence>MPDAANSFVEGDTASLLRVTCKNKVTGSVIDLTGSTVQLQWRTRKQVFVEKTMDIVTPATNGIAEYQFAAGELESPAMKFEVEVTDGTGKVFHSLDLLYELVRQKLK</sequence>